<comment type="subcellular location">
    <subcellularLocation>
        <location evidence="1">Membrane</location>
        <topology evidence="1">Single-pass membrane protein</topology>
    </subcellularLocation>
</comment>
<evidence type="ECO:0000256" key="1">
    <source>
        <dbReference type="ARBA" id="ARBA00004167"/>
    </source>
</evidence>
<keyword evidence="5" id="KW-0472">Membrane</keyword>
<dbReference type="InterPro" id="IPR012902">
    <property type="entry name" value="N_methyl_site"/>
</dbReference>
<dbReference type="Pfam" id="PF07963">
    <property type="entry name" value="N_methyl"/>
    <property type="match status" value="1"/>
</dbReference>
<evidence type="ECO:0000256" key="4">
    <source>
        <dbReference type="ARBA" id="ARBA00022989"/>
    </source>
</evidence>
<evidence type="ECO:0000256" key="5">
    <source>
        <dbReference type="ARBA" id="ARBA00023136"/>
    </source>
</evidence>
<dbReference type="SUPFAM" id="SSF54523">
    <property type="entry name" value="Pili subunits"/>
    <property type="match status" value="1"/>
</dbReference>
<dbReference type="PRINTS" id="PR00813">
    <property type="entry name" value="BCTERIALGSPG"/>
</dbReference>
<keyword evidence="4" id="KW-1133">Transmembrane helix</keyword>
<dbReference type="EMBL" id="DTGG01000023">
    <property type="protein sequence ID" value="HFZ08649.1"/>
    <property type="molecule type" value="Genomic_DNA"/>
</dbReference>
<gene>
    <name evidence="6" type="ORF">ENV41_00745</name>
</gene>
<dbReference type="GO" id="GO:0015627">
    <property type="term" value="C:type II protein secretion system complex"/>
    <property type="evidence" value="ECO:0007669"/>
    <property type="project" value="InterPro"/>
</dbReference>
<evidence type="ECO:0000256" key="3">
    <source>
        <dbReference type="ARBA" id="ARBA00022692"/>
    </source>
</evidence>
<organism evidence="6">
    <name type="scientific">candidate division CPR3 bacterium</name>
    <dbReference type="NCBI Taxonomy" id="2268181"/>
    <lineage>
        <taxon>Bacteria</taxon>
        <taxon>Bacteria division CPR3</taxon>
    </lineage>
</organism>
<sequence length="207" mass="23144">MWKKSKSFTLIEVLVVVFILGLLASVIIVNVSTARAKGRDAKRLADVDAIRMALEMYYEANGMYPQEFNGWAAATGATYDATDNCNSVFPPYSDKRYQCLWDVLSADLAPYLSPLPKDPLNKKEGYRYYVDIQNERKGAIIKTKLEVDKQKMEEDSCPKGSQNYYDVIVGYFIGPVEYYGTAIGGEPDDLKANHCTGKEVGYTSPSL</sequence>
<dbReference type="PANTHER" id="PTHR30093:SF44">
    <property type="entry name" value="TYPE II SECRETION SYSTEM CORE PROTEIN G"/>
    <property type="match status" value="1"/>
</dbReference>
<keyword evidence="3" id="KW-0812">Transmembrane</keyword>
<dbReference type="GO" id="GO:0016020">
    <property type="term" value="C:membrane"/>
    <property type="evidence" value="ECO:0007669"/>
    <property type="project" value="UniProtKB-SubCell"/>
</dbReference>
<dbReference type="GO" id="GO:0015628">
    <property type="term" value="P:protein secretion by the type II secretion system"/>
    <property type="evidence" value="ECO:0007669"/>
    <property type="project" value="InterPro"/>
</dbReference>
<protein>
    <submittedName>
        <fullName evidence="6">Prepilin-type N-terminal cleavage/methylation domain-containing protein</fullName>
    </submittedName>
</protein>
<proteinExistence type="predicted"/>
<reference evidence="6" key="1">
    <citation type="journal article" date="2020" name="mSystems">
        <title>Genome- and Community-Level Interaction Insights into Carbon Utilization and Element Cycling Functions of Hydrothermarchaeota in Hydrothermal Sediment.</title>
        <authorList>
            <person name="Zhou Z."/>
            <person name="Liu Y."/>
            <person name="Xu W."/>
            <person name="Pan J."/>
            <person name="Luo Z.H."/>
            <person name="Li M."/>
        </authorList>
    </citation>
    <scope>NUCLEOTIDE SEQUENCE [LARGE SCALE GENOMIC DNA]</scope>
    <source>
        <strain evidence="6">SpSt-757</strain>
    </source>
</reference>
<evidence type="ECO:0000313" key="6">
    <source>
        <dbReference type="EMBL" id="HFZ08649.1"/>
    </source>
</evidence>
<dbReference type="Gene3D" id="3.30.700.10">
    <property type="entry name" value="Glycoprotein, Type 4 Pilin"/>
    <property type="match status" value="1"/>
</dbReference>
<accession>A0A7V3J9H4</accession>
<evidence type="ECO:0000256" key="2">
    <source>
        <dbReference type="ARBA" id="ARBA00022481"/>
    </source>
</evidence>
<dbReference type="NCBIfam" id="TIGR02532">
    <property type="entry name" value="IV_pilin_GFxxxE"/>
    <property type="match status" value="1"/>
</dbReference>
<name>A0A7V3J9H4_UNCC3</name>
<comment type="caution">
    <text evidence="6">The sequence shown here is derived from an EMBL/GenBank/DDBJ whole genome shotgun (WGS) entry which is preliminary data.</text>
</comment>
<dbReference type="PANTHER" id="PTHR30093">
    <property type="entry name" value="GENERAL SECRETION PATHWAY PROTEIN G"/>
    <property type="match status" value="1"/>
</dbReference>
<dbReference type="AlphaFoldDB" id="A0A7V3J9H4"/>
<dbReference type="InterPro" id="IPR000983">
    <property type="entry name" value="Bac_GSPG_pilin"/>
</dbReference>
<keyword evidence="2" id="KW-0488">Methylation</keyword>
<dbReference type="InterPro" id="IPR045584">
    <property type="entry name" value="Pilin-like"/>
</dbReference>